<dbReference type="EC" id="1.97.1.4" evidence="10"/>
<reference evidence="12" key="1">
    <citation type="submission" date="2022-12" db="EMBL/GenBank/DDBJ databases">
        <title>Peptostreptococcus.</title>
        <authorList>
            <person name="Lee S.H."/>
        </authorList>
    </citation>
    <scope>NUCLEOTIDE SEQUENCE</scope>
    <source>
        <strain evidence="12">CBA3647</strain>
    </source>
</reference>
<dbReference type="Gene3D" id="3.20.20.70">
    <property type="entry name" value="Aldolase class I"/>
    <property type="match status" value="1"/>
</dbReference>
<evidence type="ECO:0000259" key="11">
    <source>
        <dbReference type="PROSITE" id="PS51918"/>
    </source>
</evidence>
<dbReference type="Pfam" id="PF04055">
    <property type="entry name" value="Radical_SAM"/>
    <property type="match status" value="1"/>
</dbReference>
<name>A0ABY7JQU1_9FIRM</name>
<dbReference type="InterPro" id="IPR013785">
    <property type="entry name" value="Aldolase_TIM"/>
</dbReference>
<keyword evidence="7 10" id="KW-0560">Oxidoreductase</keyword>
<evidence type="ECO:0000256" key="9">
    <source>
        <dbReference type="ARBA" id="ARBA00023014"/>
    </source>
</evidence>
<keyword evidence="9 10" id="KW-0411">Iron-sulfur</keyword>
<evidence type="ECO:0000256" key="5">
    <source>
        <dbReference type="ARBA" id="ARBA00022691"/>
    </source>
</evidence>
<keyword evidence="13" id="KW-1185">Reference proteome</keyword>
<evidence type="ECO:0000313" key="12">
    <source>
        <dbReference type="EMBL" id="WAW14340.1"/>
    </source>
</evidence>
<dbReference type="InterPro" id="IPR001989">
    <property type="entry name" value="Radical_activat_CS"/>
</dbReference>
<dbReference type="InterPro" id="IPR058240">
    <property type="entry name" value="rSAM_sf"/>
</dbReference>
<dbReference type="CDD" id="cd01335">
    <property type="entry name" value="Radical_SAM"/>
    <property type="match status" value="1"/>
</dbReference>
<comment type="function">
    <text evidence="1 10">Activation of pyruvate formate-lyase under anaerobic conditions by generation of an organic free radical, using S-adenosylmethionine and reduced flavodoxin as cosubstrates to produce 5'-deoxy-adenosine.</text>
</comment>
<evidence type="ECO:0000256" key="6">
    <source>
        <dbReference type="ARBA" id="ARBA00022723"/>
    </source>
</evidence>
<evidence type="ECO:0000256" key="8">
    <source>
        <dbReference type="ARBA" id="ARBA00023004"/>
    </source>
</evidence>
<proteinExistence type="inferred from homology"/>
<keyword evidence="4 10" id="KW-0004">4Fe-4S</keyword>
<evidence type="ECO:0000313" key="13">
    <source>
        <dbReference type="Proteomes" id="UP001164187"/>
    </source>
</evidence>
<dbReference type="PROSITE" id="PS01087">
    <property type="entry name" value="RADICAL_ACTIVATING"/>
    <property type="match status" value="1"/>
</dbReference>
<accession>A0ABY7JQU1</accession>
<comment type="catalytic activity">
    <reaction evidence="10">
        <text>glycyl-[formate C-acetyltransferase] + reduced [flavodoxin] + S-adenosyl-L-methionine = glycin-2-yl radical-[formate C-acetyltransferase] + semiquinone [flavodoxin] + 5'-deoxyadenosine + L-methionine + H(+)</text>
        <dbReference type="Rhea" id="RHEA:19225"/>
        <dbReference type="Rhea" id="RHEA-COMP:10622"/>
        <dbReference type="Rhea" id="RHEA-COMP:12190"/>
        <dbReference type="Rhea" id="RHEA-COMP:12191"/>
        <dbReference type="Rhea" id="RHEA-COMP:14480"/>
        <dbReference type="ChEBI" id="CHEBI:15378"/>
        <dbReference type="ChEBI" id="CHEBI:17319"/>
        <dbReference type="ChEBI" id="CHEBI:29947"/>
        <dbReference type="ChEBI" id="CHEBI:32722"/>
        <dbReference type="ChEBI" id="CHEBI:57618"/>
        <dbReference type="ChEBI" id="CHEBI:57844"/>
        <dbReference type="ChEBI" id="CHEBI:59789"/>
        <dbReference type="ChEBI" id="CHEBI:140311"/>
        <dbReference type="EC" id="1.97.1.4"/>
    </reaction>
</comment>
<evidence type="ECO:0000256" key="10">
    <source>
        <dbReference type="RuleBase" id="RU362053"/>
    </source>
</evidence>
<dbReference type="InterPro" id="IPR034457">
    <property type="entry name" value="Organic_radical-activating"/>
</dbReference>
<evidence type="ECO:0000256" key="7">
    <source>
        <dbReference type="ARBA" id="ARBA00023002"/>
    </source>
</evidence>
<evidence type="ECO:0000256" key="1">
    <source>
        <dbReference type="ARBA" id="ARBA00003141"/>
    </source>
</evidence>
<dbReference type="PROSITE" id="PS51918">
    <property type="entry name" value="RADICAL_SAM"/>
    <property type="match status" value="1"/>
</dbReference>
<dbReference type="NCBIfam" id="TIGR02493">
    <property type="entry name" value="PFLA"/>
    <property type="match status" value="1"/>
</dbReference>
<dbReference type="InterPro" id="IPR007197">
    <property type="entry name" value="rSAM"/>
</dbReference>
<gene>
    <name evidence="12" type="primary">pflA</name>
    <name evidence="12" type="ORF">O0R46_06950</name>
</gene>
<keyword evidence="12" id="KW-0670">Pyruvate</keyword>
<dbReference type="PANTHER" id="PTHR30352:SF5">
    <property type="entry name" value="PYRUVATE FORMATE-LYASE 1-ACTIVATING ENZYME"/>
    <property type="match status" value="1"/>
</dbReference>
<dbReference type="RefSeq" id="WP_269311009.1">
    <property type="nucleotide sequence ID" value="NZ_CP114052.1"/>
</dbReference>
<dbReference type="PANTHER" id="PTHR30352">
    <property type="entry name" value="PYRUVATE FORMATE-LYASE-ACTIVATING ENZYME"/>
    <property type="match status" value="1"/>
</dbReference>
<keyword evidence="10" id="KW-0963">Cytoplasm</keyword>
<dbReference type="SFLD" id="SFLDG01066">
    <property type="entry name" value="organic_radical-activating_enz"/>
    <property type="match status" value="1"/>
</dbReference>
<keyword evidence="8 10" id="KW-0408">Iron</keyword>
<comment type="subcellular location">
    <subcellularLocation>
        <location evidence="10">Cytoplasm</location>
    </subcellularLocation>
</comment>
<feature type="domain" description="Radical SAM core" evidence="11">
    <location>
        <begin position="16"/>
        <end position="235"/>
    </location>
</feature>
<organism evidence="12 13">
    <name type="scientific">Peptostreptococcus equinus</name>
    <dbReference type="NCBI Taxonomy" id="3003601"/>
    <lineage>
        <taxon>Bacteria</taxon>
        <taxon>Bacillati</taxon>
        <taxon>Bacillota</taxon>
        <taxon>Clostridia</taxon>
        <taxon>Peptostreptococcales</taxon>
        <taxon>Peptostreptococcaceae</taxon>
        <taxon>Peptostreptococcus</taxon>
    </lineage>
</organism>
<dbReference type="SFLD" id="SFLDS00029">
    <property type="entry name" value="Radical_SAM"/>
    <property type="match status" value="1"/>
</dbReference>
<dbReference type="SUPFAM" id="SSF102114">
    <property type="entry name" value="Radical SAM enzymes"/>
    <property type="match status" value="1"/>
</dbReference>
<protein>
    <recommendedName>
        <fullName evidence="3 10">Pyruvate formate-lyase-activating enzyme</fullName>
        <ecNumber evidence="10">1.97.1.4</ecNumber>
    </recommendedName>
</protein>
<comment type="cofactor">
    <cofactor evidence="10">
        <name>[4Fe-4S] cluster</name>
        <dbReference type="ChEBI" id="CHEBI:49883"/>
    </cofactor>
    <text evidence="10">Binds 1 [4Fe-4S] cluster. The cluster is coordinated with 3 cysteines and an exchangeable S-adenosyl-L-methionine.</text>
</comment>
<comment type="similarity">
    <text evidence="2 10">Belongs to the organic radical-activating enzymes family.</text>
</comment>
<evidence type="ECO:0000256" key="4">
    <source>
        <dbReference type="ARBA" id="ARBA00022485"/>
    </source>
</evidence>
<dbReference type="GO" id="GO:0043365">
    <property type="term" value="F:[formate-C-acetyltransferase]-activating enzyme activity"/>
    <property type="evidence" value="ECO:0007669"/>
    <property type="project" value="UniProtKB-EC"/>
</dbReference>
<evidence type="ECO:0000256" key="3">
    <source>
        <dbReference type="ARBA" id="ARBA00021356"/>
    </source>
</evidence>
<dbReference type="InterPro" id="IPR012838">
    <property type="entry name" value="PFL1_activating"/>
</dbReference>
<dbReference type="Proteomes" id="UP001164187">
    <property type="component" value="Chromosome"/>
</dbReference>
<evidence type="ECO:0000256" key="2">
    <source>
        <dbReference type="ARBA" id="ARBA00009777"/>
    </source>
</evidence>
<sequence length="243" mass="28071">MAVMGRIHSVETFGTVDGPGIRYVVFAQGCNLKCKFCHNRDTWEMNAGKLVSSDEIIEDMLKYKSFYKDGGITMSGGEAALQVDFVRDIFKQAKKHEVHTCLDTNGYLDVERIKPILEYTDLVLLDLKHMIPENSIWLTGAPSEKAQILARYLDDVNIPVYIRHVLIPDITDSEENLTRMVNFVKTLHNVVRFEFLPYHIMGVSKWEQMNKEYELKYIRPATQEDVDKAKALFIKNGYDHFEK</sequence>
<keyword evidence="5 10" id="KW-0949">S-adenosyl-L-methionine</keyword>
<keyword evidence="6 10" id="KW-0479">Metal-binding</keyword>
<dbReference type="EMBL" id="CP114052">
    <property type="protein sequence ID" value="WAW14340.1"/>
    <property type="molecule type" value="Genomic_DNA"/>
</dbReference>